<evidence type="ECO:0000313" key="4">
    <source>
        <dbReference type="Proteomes" id="UP000663940"/>
    </source>
</evidence>
<dbReference type="SUPFAM" id="SSF52833">
    <property type="entry name" value="Thioredoxin-like"/>
    <property type="match status" value="1"/>
</dbReference>
<evidence type="ECO:0000313" key="3">
    <source>
        <dbReference type="Proteomes" id="UP000250557"/>
    </source>
</evidence>
<proteinExistence type="predicted"/>
<accession>A0AAE6MJ56</accession>
<gene>
    <name evidence="1" type="ORF">DIU31_015845</name>
    <name evidence="2" type="ORF">J3L21_11635</name>
</gene>
<keyword evidence="4" id="KW-1185">Reference proteome</keyword>
<dbReference type="RefSeq" id="WP_112654645.1">
    <property type="nucleotide sequence ID" value="NZ_CP043451.1"/>
</dbReference>
<name>A0AAE6MJ56_9SPHI</name>
<dbReference type="EMBL" id="CP043451">
    <property type="protein sequence ID" value="QEM04912.1"/>
    <property type="molecule type" value="Genomic_DNA"/>
</dbReference>
<reference evidence="1 3" key="1">
    <citation type="submission" date="2019-08" db="EMBL/GenBank/DDBJ databases">
        <title>Comparative genome analysis confer to the adaptation heavy metal polluted environment.</title>
        <authorList>
            <person name="Li Y."/>
        </authorList>
    </citation>
    <scope>NUCLEOTIDE SEQUENCE [LARGE SCALE GENOMIC DNA]</scope>
    <source>
        <strain evidence="1 3">P2</strain>
    </source>
</reference>
<dbReference type="AlphaFoldDB" id="A0AAE6MJ56"/>
<dbReference type="InterPro" id="IPR036249">
    <property type="entry name" value="Thioredoxin-like_sf"/>
</dbReference>
<sequence>MKRKIEIFTAGCPVCAPVIEMVKSLTCENCDVQIYNLAEQSDPEIYVDKLKEYKITSLPAVVVNGIAIPNSEEGITKEKLVSAGIGQLF</sequence>
<dbReference type="Gene3D" id="3.40.30.10">
    <property type="entry name" value="Glutaredoxin"/>
    <property type="match status" value="1"/>
</dbReference>
<organism evidence="1 3">
    <name type="scientific">Mucilaginibacter rubeus</name>
    <dbReference type="NCBI Taxonomy" id="2027860"/>
    <lineage>
        <taxon>Bacteria</taxon>
        <taxon>Pseudomonadati</taxon>
        <taxon>Bacteroidota</taxon>
        <taxon>Sphingobacteriia</taxon>
        <taxon>Sphingobacteriales</taxon>
        <taxon>Sphingobacteriaceae</taxon>
        <taxon>Mucilaginibacter</taxon>
    </lineage>
</organism>
<dbReference type="Proteomes" id="UP000250557">
    <property type="component" value="Chromosome"/>
</dbReference>
<dbReference type="Proteomes" id="UP000663940">
    <property type="component" value="Chromosome"/>
</dbReference>
<dbReference type="EMBL" id="CP071880">
    <property type="protein sequence ID" value="QTE52569.1"/>
    <property type="molecule type" value="Genomic_DNA"/>
</dbReference>
<reference evidence="2 4" key="2">
    <citation type="submission" date="2021-03" db="EMBL/GenBank/DDBJ databases">
        <title>Mucilaginibacter strains isolated from gold and copper mining confer multi heavy-metal resistance.</title>
        <authorList>
            <person name="Li Y."/>
        </authorList>
    </citation>
    <scope>NUCLEOTIDE SEQUENCE [LARGE SCALE GENOMIC DNA]</scope>
    <source>
        <strain evidence="2 4">P2-4</strain>
    </source>
</reference>
<evidence type="ECO:0000313" key="2">
    <source>
        <dbReference type="EMBL" id="QTE52569.1"/>
    </source>
</evidence>
<evidence type="ECO:0000313" key="1">
    <source>
        <dbReference type="EMBL" id="QEM04912.1"/>
    </source>
</evidence>
<protein>
    <submittedName>
        <fullName evidence="1">Glutaredoxin</fullName>
    </submittedName>
</protein>